<accession>A0ABT8DW16</accession>
<comment type="caution">
    <text evidence="1">The sequence shown here is derived from an EMBL/GenBank/DDBJ whole genome shotgun (WGS) entry which is preliminary data.</text>
</comment>
<sequence length="121" mass="12819">MMIRKVHRLLLLLLLIVLLPIRGVIAAAMPCQPLPVETTAPAQAAVHHCEEMPAADRAQDDASAQGEPCPLCAAFCSMTSMPTAGLQLAPPLLASTARFAEPLAKAPSFLSDGQERPPRTI</sequence>
<protein>
    <recommendedName>
        <fullName evidence="3">DUF2946 domain-containing protein</fullName>
    </recommendedName>
</protein>
<evidence type="ECO:0008006" key="3">
    <source>
        <dbReference type="Google" id="ProtNLM"/>
    </source>
</evidence>
<dbReference type="EMBL" id="JAUHHC010000002">
    <property type="protein sequence ID" value="MDN3920356.1"/>
    <property type="molecule type" value="Genomic_DNA"/>
</dbReference>
<evidence type="ECO:0000313" key="1">
    <source>
        <dbReference type="EMBL" id="MDN3920356.1"/>
    </source>
</evidence>
<reference evidence="1 2" key="1">
    <citation type="submission" date="2023-06" db="EMBL/GenBank/DDBJ databases">
        <title>Pelomonas sp. PFR6 16S ribosomal RNA gene Genome sequencing and assembly.</title>
        <authorList>
            <person name="Woo H."/>
        </authorList>
    </citation>
    <scope>NUCLEOTIDE SEQUENCE [LARGE SCALE GENOMIC DNA]</scope>
    <source>
        <strain evidence="1 2">PFR6</strain>
    </source>
</reference>
<evidence type="ECO:0000313" key="2">
    <source>
        <dbReference type="Proteomes" id="UP001228044"/>
    </source>
</evidence>
<dbReference type="Proteomes" id="UP001228044">
    <property type="component" value="Unassembled WGS sequence"/>
</dbReference>
<gene>
    <name evidence="1" type="ORF">QWJ38_08715</name>
</gene>
<keyword evidence="2" id="KW-1185">Reference proteome</keyword>
<proteinExistence type="predicted"/>
<name>A0ABT8DW16_9BURK</name>
<organism evidence="1 2">
    <name type="scientific">Roseateles violae</name>
    <dbReference type="NCBI Taxonomy" id="3058042"/>
    <lineage>
        <taxon>Bacteria</taxon>
        <taxon>Pseudomonadati</taxon>
        <taxon>Pseudomonadota</taxon>
        <taxon>Betaproteobacteria</taxon>
        <taxon>Burkholderiales</taxon>
        <taxon>Sphaerotilaceae</taxon>
        <taxon>Roseateles</taxon>
    </lineage>
</organism>
<dbReference type="RefSeq" id="WP_290358659.1">
    <property type="nucleotide sequence ID" value="NZ_JAUHHC010000002.1"/>
</dbReference>